<evidence type="ECO:0000256" key="16">
    <source>
        <dbReference type="ARBA" id="ARBA00034000"/>
    </source>
</evidence>
<comment type="pathway">
    <text evidence="2">Cell wall biogenesis; peptidoglycan biosynthesis.</text>
</comment>
<dbReference type="SUPFAM" id="SSF56601">
    <property type="entry name" value="beta-lactamase/transpeptidase-like"/>
    <property type="match status" value="1"/>
</dbReference>
<dbReference type="InterPro" id="IPR023346">
    <property type="entry name" value="Lysozyme-like_dom_sf"/>
</dbReference>
<comment type="caution">
    <text evidence="22">The sequence shown here is derived from an EMBL/GenBank/DDBJ whole genome shotgun (WGS) entry which is preliminary data.</text>
</comment>
<comment type="similarity">
    <text evidence="3">In the C-terminal section; belongs to the transpeptidase family.</text>
</comment>
<evidence type="ECO:0000313" key="23">
    <source>
        <dbReference type="Proteomes" id="UP000675880"/>
    </source>
</evidence>
<dbReference type="InterPro" id="IPR036950">
    <property type="entry name" value="PBP_transglycosylase"/>
</dbReference>
<evidence type="ECO:0000313" key="22">
    <source>
        <dbReference type="EMBL" id="CAE6754709.1"/>
    </source>
</evidence>
<dbReference type="PANTHER" id="PTHR32282">
    <property type="entry name" value="BINDING PROTEIN TRANSPEPTIDASE, PUTATIVE-RELATED"/>
    <property type="match status" value="1"/>
</dbReference>
<keyword evidence="23" id="KW-1185">Reference proteome</keyword>
<keyword evidence="18" id="KW-0812">Transmembrane</keyword>
<dbReference type="Pfam" id="PF00905">
    <property type="entry name" value="Transpeptidase"/>
    <property type="match status" value="1"/>
</dbReference>
<evidence type="ECO:0000256" key="5">
    <source>
        <dbReference type="ARBA" id="ARBA00022475"/>
    </source>
</evidence>
<comment type="catalytic activity">
    <reaction evidence="17">
        <text>[GlcNAc-(1-&gt;4)-Mur2Ac(oyl-L-Ala-gamma-D-Glu-L-Lys-D-Ala-D-Ala)](n)-di-trans,octa-cis-undecaprenyl diphosphate + beta-D-GlcNAc-(1-&gt;4)-Mur2Ac(oyl-L-Ala-gamma-D-Glu-L-Lys-D-Ala-D-Ala)-di-trans,octa-cis-undecaprenyl diphosphate = [GlcNAc-(1-&gt;4)-Mur2Ac(oyl-L-Ala-gamma-D-Glu-L-Lys-D-Ala-D-Ala)](n+1)-di-trans,octa-cis-undecaprenyl diphosphate + di-trans,octa-cis-undecaprenyl diphosphate + H(+)</text>
        <dbReference type="Rhea" id="RHEA:23708"/>
        <dbReference type="Rhea" id="RHEA-COMP:9602"/>
        <dbReference type="Rhea" id="RHEA-COMP:9603"/>
        <dbReference type="ChEBI" id="CHEBI:15378"/>
        <dbReference type="ChEBI" id="CHEBI:58405"/>
        <dbReference type="ChEBI" id="CHEBI:60033"/>
        <dbReference type="ChEBI" id="CHEBI:78435"/>
        <dbReference type="EC" id="2.4.99.28"/>
    </reaction>
</comment>
<evidence type="ECO:0000256" key="17">
    <source>
        <dbReference type="ARBA" id="ARBA00049902"/>
    </source>
</evidence>
<comment type="catalytic activity">
    <reaction evidence="16">
        <text>Preferential cleavage: (Ac)2-L-Lys-D-Ala-|-D-Ala. Also transpeptidation of peptidyl-alanyl moieties that are N-acyl substituents of D-alanine.</text>
        <dbReference type="EC" id="3.4.16.4"/>
    </reaction>
</comment>
<keyword evidence="6" id="KW-0121">Carboxypeptidase</keyword>
<evidence type="ECO:0000256" key="8">
    <source>
        <dbReference type="ARBA" id="ARBA00022676"/>
    </source>
</evidence>
<dbReference type="Pfam" id="PF14814">
    <property type="entry name" value="UB2H"/>
    <property type="match status" value="1"/>
</dbReference>
<dbReference type="EC" id="3.4.-.-" evidence="22"/>
<feature type="transmembrane region" description="Helical" evidence="18">
    <location>
        <begin position="12"/>
        <end position="33"/>
    </location>
</feature>
<dbReference type="GO" id="GO:0016787">
    <property type="term" value="F:hydrolase activity"/>
    <property type="evidence" value="ECO:0007669"/>
    <property type="project" value="UniProtKB-KW"/>
</dbReference>
<evidence type="ECO:0000256" key="6">
    <source>
        <dbReference type="ARBA" id="ARBA00022645"/>
    </source>
</evidence>
<dbReference type="EC" id="2.4.1.129" evidence="22"/>
<evidence type="ECO:0000256" key="3">
    <source>
        <dbReference type="ARBA" id="ARBA00007090"/>
    </source>
</evidence>
<reference evidence="22 23" key="1">
    <citation type="submission" date="2021-02" db="EMBL/GenBank/DDBJ databases">
        <authorList>
            <person name="Han P."/>
        </authorList>
    </citation>
    <scope>NUCLEOTIDE SEQUENCE [LARGE SCALE GENOMIC DNA]</scope>
    <source>
        <strain evidence="22">Candidatus Nitrospira sp. ZN2</strain>
    </source>
</reference>
<evidence type="ECO:0000259" key="20">
    <source>
        <dbReference type="Pfam" id="PF00912"/>
    </source>
</evidence>
<dbReference type="InterPro" id="IPR012338">
    <property type="entry name" value="Beta-lactam/transpept-like"/>
</dbReference>
<dbReference type="Proteomes" id="UP000675880">
    <property type="component" value="Unassembled WGS sequence"/>
</dbReference>
<evidence type="ECO:0000256" key="15">
    <source>
        <dbReference type="ARBA" id="ARBA00023316"/>
    </source>
</evidence>
<keyword evidence="18" id="KW-1133">Transmembrane helix</keyword>
<feature type="domain" description="Bifunctional transglycosylase second" evidence="21">
    <location>
        <begin position="58"/>
        <end position="136"/>
    </location>
</feature>
<comment type="similarity">
    <text evidence="4">In the N-terminal section; belongs to the glycosyltransferase 51 family.</text>
</comment>
<keyword evidence="13 18" id="KW-0472">Membrane</keyword>
<evidence type="ECO:0000256" key="2">
    <source>
        <dbReference type="ARBA" id="ARBA00004752"/>
    </source>
</evidence>
<dbReference type="InterPro" id="IPR050396">
    <property type="entry name" value="Glycosyltr_51/Transpeptidase"/>
</dbReference>
<sequence>MVTGVVRWFVRGLLILAGIVLLVAGSALTYGLYLSTSLALPTGDEHPPRLIYGAPFLLKPDLDVAASHLLERLNRLGYHQVDTTVRSPGEYRVTPTDIDIYLHEFPDLHLRPVPARLVLDQGRVARVLSIQSGDELFPAYVEPQLISGLRGASRQVREWVSYDDLSPRFLDILLAIEDRRFFNHPGIDPVAVVRAIWTNLTRGTVIQGGSTITQQLAKNLFYSPQRTFGRKLKESIAALVLEAKYRKQAILESYANEIYLGQVGSVSIYGVGEASHRYFGKRMEALSLEEAALLVGMIKGPNTYSPLRNPALAKQRRDVVLGRLHELGMIDEEARAQAVNAPVRVMPPQDTLADAPFFVDYLLRQVEEATGTPLPDGVRAYTTLDPLLQQLAAQTLARELITLETAYPALKHHPTPVQGALVAIDPATGGILAMVGSRDYRLSQFNRAVQAKRQPGSLFKPLVYLAALEARRELAGGQPMTAATVIVDEPVTLDSGNGVWAPQNYDHKFHGTVSLRAALEQSLNIPAVKIAQAVGTKRILHLAESLGIRSPLADNLSIALGTSGVSLLELTSAYGALAHGGLMVAPTAVQAVMTPEGDPAWHHTPVRRQAVSPQGAYVMTSLLKGVVERGTAAKAKAMGLRGVVAGKTGTTDGYRDAWFIGYTPELVVGVWVGFDDEETLHLTGAQAALPMWVEFMRRIMPATPRDFAQPPAVVTREIDPQSAQLATSKCPQRVAEVFIEGTEPSVYCEVHGSGFWERVKRGFGFF</sequence>
<keyword evidence="11" id="KW-0133">Cell shape</keyword>
<dbReference type="Gene3D" id="1.10.3810.10">
    <property type="entry name" value="Biosynthetic peptidoglycan transglycosylase-like"/>
    <property type="match status" value="1"/>
</dbReference>
<evidence type="ECO:0000259" key="21">
    <source>
        <dbReference type="Pfam" id="PF14814"/>
    </source>
</evidence>
<keyword evidence="5" id="KW-1003">Cell membrane</keyword>
<keyword evidence="9 22" id="KW-0808">Transferase</keyword>
<dbReference type="InterPro" id="IPR001264">
    <property type="entry name" value="Glyco_trans_51"/>
</dbReference>
<dbReference type="Pfam" id="PF00912">
    <property type="entry name" value="Transgly"/>
    <property type="match status" value="1"/>
</dbReference>
<dbReference type="InterPro" id="IPR028166">
    <property type="entry name" value="UB2H"/>
</dbReference>
<dbReference type="NCBIfam" id="TIGR02074">
    <property type="entry name" value="PBP_1a_fam"/>
    <property type="match status" value="1"/>
</dbReference>
<evidence type="ECO:0000256" key="4">
    <source>
        <dbReference type="ARBA" id="ARBA00007739"/>
    </source>
</evidence>
<protein>
    <submittedName>
        <fullName evidence="22">Multimodular transpeptidase-transglycosylase</fullName>
        <ecNumber evidence="22">2.4.1.129</ecNumber>
        <ecNumber evidence="22">3.4.-.-</ecNumber>
    </submittedName>
</protein>
<evidence type="ECO:0000256" key="7">
    <source>
        <dbReference type="ARBA" id="ARBA00022670"/>
    </source>
</evidence>
<dbReference type="PANTHER" id="PTHR32282:SF11">
    <property type="entry name" value="PENICILLIN-BINDING PROTEIN 1B"/>
    <property type="match status" value="1"/>
</dbReference>
<comment type="subcellular location">
    <subcellularLocation>
        <location evidence="1">Cell membrane</location>
    </subcellularLocation>
</comment>
<keyword evidence="10 22" id="KW-0378">Hydrolase</keyword>
<dbReference type="SUPFAM" id="SSF53955">
    <property type="entry name" value="Lysozyme-like"/>
    <property type="match status" value="1"/>
</dbReference>
<feature type="domain" description="Glycosyl transferase family 51" evidence="20">
    <location>
        <begin position="153"/>
        <end position="324"/>
    </location>
</feature>
<keyword evidence="12" id="KW-0573">Peptidoglycan synthesis</keyword>
<evidence type="ECO:0000256" key="11">
    <source>
        <dbReference type="ARBA" id="ARBA00022960"/>
    </source>
</evidence>
<evidence type="ECO:0000256" key="13">
    <source>
        <dbReference type="ARBA" id="ARBA00023136"/>
    </source>
</evidence>
<organism evidence="22 23">
    <name type="scientific">Nitrospira defluvii</name>
    <dbReference type="NCBI Taxonomy" id="330214"/>
    <lineage>
        <taxon>Bacteria</taxon>
        <taxon>Pseudomonadati</taxon>
        <taxon>Nitrospirota</taxon>
        <taxon>Nitrospiria</taxon>
        <taxon>Nitrospirales</taxon>
        <taxon>Nitrospiraceae</taxon>
        <taxon>Nitrospira</taxon>
    </lineage>
</organism>
<evidence type="ECO:0000256" key="14">
    <source>
        <dbReference type="ARBA" id="ARBA00023268"/>
    </source>
</evidence>
<evidence type="ECO:0000256" key="1">
    <source>
        <dbReference type="ARBA" id="ARBA00004236"/>
    </source>
</evidence>
<dbReference type="EMBL" id="CAJNBJ010000016">
    <property type="protein sequence ID" value="CAE6754709.1"/>
    <property type="molecule type" value="Genomic_DNA"/>
</dbReference>
<evidence type="ECO:0000259" key="19">
    <source>
        <dbReference type="Pfam" id="PF00905"/>
    </source>
</evidence>
<proteinExistence type="inferred from homology"/>
<feature type="domain" description="Penicillin-binding protein transpeptidase" evidence="19">
    <location>
        <begin position="419"/>
        <end position="665"/>
    </location>
</feature>
<accession>A0ABM8RII3</accession>
<evidence type="ECO:0000256" key="10">
    <source>
        <dbReference type="ARBA" id="ARBA00022801"/>
    </source>
</evidence>
<dbReference type="GO" id="GO:0016757">
    <property type="term" value="F:glycosyltransferase activity"/>
    <property type="evidence" value="ECO:0007669"/>
    <property type="project" value="UniProtKB-KW"/>
</dbReference>
<keyword evidence="8 22" id="KW-0328">Glycosyltransferase</keyword>
<evidence type="ECO:0000256" key="12">
    <source>
        <dbReference type="ARBA" id="ARBA00022984"/>
    </source>
</evidence>
<dbReference type="Gene3D" id="3.40.710.10">
    <property type="entry name" value="DD-peptidase/beta-lactamase superfamily"/>
    <property type="match status" value="1"/>
</dbReference>
<keyword evidence="14" id="KW-0511">Multifunctional enzyme</keyword>
<dbReference type="InterPro" id="IPR001460">
    <property type="entry name" value="PCN-bd_Tpept"/>
</dbReference>
<evidence type="ECO:0000256" key="18">
    <source>
        <dbReference type="SAM" id="Phobius"/>
    </source>
</evidence>
<name>A0ABM8RII3_9BACT</name>
<dbReference type="Gene3D" id="3.30.2060.10">
    <property type="entry name" value="Penicillin-binding protein 1b domain"/>
    <property type="match status" value="1"/>
</dbReference>
<keyword evidence="7" id="KW-0645">Protease</keyword>
<gene>
    <name evidence="22" type="ORF">NSPZN2_30345</name>
</gene>
<keyword evidence="15" id="KW-0961">Cell wall biogenesis/degradation</keyword>
<evidence type="ECO:0000256" key="9">
    <source>
        <dbReference type="ARBA" id="ARBA00022679"/>
    </source>
</evidence>